<dbReference type="InterPro" id="IPR058240">
    <property type="entry name" value="rSAM_sf"/>
</dbReference>
<keyword evidence="5" id="KW-0411">Iron-sulfur</keyword>
<dbReference type="SFLD" id="SFLDS00029">
    <property type="entry name" value="Radical_SAM"/>
    <property type="match status" value="1"/>
</dbReference>
<feature type="domain" description="Radical SAM core" evidence="6">
    <location>
        <begin position="60"/>
        <end position="199"/>
    </location>
</feature>
<dbReference type="GO" id="GO:0051536">
    <property type="term" value="F:iron-sulfur cluster binding"/>
    <property type="evidence" value="ECO:0007669"/>
    <property type="project" value="UniProtKB-KW"/>
</dbReference>
<dbReference type="AlphaFoldDB" id="A0A1N6ZB19"/>
<dbReference type="STRING" id="1077936.SAMN05421545_2873"/>
<gene>
    <name evidence="8" type="ORF">SAMN05421545_2873</name>
</gene>
<dbReference type="EMBL" id="FTNM01000004">
    <property type="protein sequence ID" value="SIR24024.1"/>
    <property type="molecule type" value="Genomic_DNA"/>
</dbReference>
<feature type="domain" description="Arsenosugar biosynthesis radical SAM protein ArsS-like C-terminal" evidence="7">
    <location>
        <begin position="218"/>
        <end position="352"/>
    </location>
</feature>
<organism evidence="8 9">
    <name type="scientific">Pontibacter lucknowensis</name>
    <dbReference type="NCBI Taxonomy" id="1077936"/>
    <lineage>
        <taxon>Bacteria</taxon>
        <taxon>Pseudomonadati</taxon>
        <taxon>Bacteroidota</taxon>
        <taxon>Cytophagia</taxon>
        <taxon>Cytophagales</taxon>
        <taxon>Hymenobacteraceae</taxon>
        <taxon>Pontibacter</taxon>
    </lineage>
</organism>
<evidence type="ECO:0000256" key="4">
    <source>
        <dbReference type="ARBA" id="ARBA00023004"/>
    </source>
</evidence>
<evidence type="ECO:0000256" key="3">
    <source>
        <dbReference type="ARBA" id="ARBA00022723"/>
    </source>
</evidence>
<keyword evidence="2" id="KW-0949">S-adenosyl-L-methionine</keyword>
<evidence type="ECO:0000259" key="6">
    <source>
        <dbReference type="Pfam" id="PF04055"/>
    </source>
</evidence>
<dbReference type="OrthoDB" id="9810775at2"/>
<dbReference type="SFLD" id="SFLDG01067">
    <property type="entry name" value="SPASM/twitch_domain_containing"/>
    <property type="match status" value="1"/>
</dbReference>
<dbReference type="Gene3D" id="3.20.20.70">
    <property type="entry name" value="Aldolase class I"/>
    <property type="match status" value="1"/>
</dbReference>
<comment type="cofactor">
    <cofactor evidence="1">
        <name>[4Fe-4S] cluster</name>
        <dbReference type="ChEBI" id="CHEBI:49883"/>
    </cofactor>
</comment>
<dbReference type="InterPro" id="IPR026351">
    <property type="entry name" value="rSAM_ArsS-like"/>
</dbReference>
<sequence>MPIPVKSLKAQQHQFANPAFQLEVLQHAGTEEGDFPLFGAKLREHELYPLRPAGTSILQVNVGKMCNQTCRHCHVDAGPDRKEIMTRATMQLCLDALARSPQLTTVDLTGGAPEMNPDFRWFVERLSAMGRQVIVRCNLTIILANPKYYDLPEFFKKHRVQVVSSLPYFSASRTDAQRGDGVFEKSIKALQMLNKVGYGQEGSSLELNLVYNPSGAFLPAGQKSLEAEFKRRLKSGYDIEFNNLFCITNLPVSRYLDYLIESGNYSSYMEKLVTAFNPVAAANVMCRNTISVGWDGALYDCDFNQMLELKVQPGTPQHIRDFDLKQLDERQIVLNQHCYGCTAGAGSSCGGSTT</sequence>
<reference evidence="9" key="1">
    <citation type="submission" date="2017-01" db="EMBL/GenBank/DDBJ databases">
        <authorList>
            <person name="Varghese N."/>
            <person name="Submissions S."/>
        </authorList>
    </citation>
    <scope>NUCLEOTIDE SEQUENCE [LARGE SCALE GENOMIC DNA]</scope>
    <source>
        <strain evidence="9">DM9</strain>
    </source>
</reference>
<dbReference type="SUPFAM" id="SSF102114">
    <property type="entry name" value="Radical SAM enzymes"/>
    <property type="match status" value="1"/>
</dbReference>
<proteinExistence type="predicted"/>
<keyword evidence="3" id="KW-0479">Metal-binding</keyword>
<evidence type="ECO:0000256" key="5">
    <source>
        <dbReference type="ARBA" id="ARBA00023014"/>
    </source>
</evidence>
<dbReference type="Pfam" id="PF04055">
    <property type="entry name" value="Radical_SAM"/>
    <property type="match status" value="1"/>
</dbReference>
<dbReference type="GO" id="GO:0003824">
    <property type="term" value="F:catalytic activity"/>
    <property type="evidence" value="ECO:0007669"/>
    <property type="project" value="InterPro"/>
</dbReference>
<dbReference type="Proteomes" id="UP000185924">
    <property type="component" value="Unassembled WGS sequence"/>
</dbReference>
<evidence type="ECO:0000256" key="2">
    <source>
        <dbReference type="ARBA" id="ARBA00022691"/>
    </source>
</evidence>
<evidence type="ECO:0000313" key="8">
    <source>
        <dbReference type="EMBL" id="SIR24024.1"/>
    </source>
</evidence>
<keyword evidence="9" id="KW-1185">Reference proteome</keyword>
<protein>
    <submittedName>
        <fullName evidence="8">Radical SAM/Cys-rich domain-containing protein</fullName>
    </submittedName>
</protein>
<name>A0A1N6ZB19_9BACT</name>
<dbReference type="GO" id="GO:0046872">
    <property type="term" value="F:metal ion binding"/>
    <property type="evidence" value="ECO:0007669"/>
    <property type="project" value="UniProtKB-KW"/>
</dbReference>
<dbReference type="PANTHER" id="PTHR43728:SF1">
    <property type="entry name" value="FE-S OXIDOREDUCTASE"/>
    <property type="match status" value="1"/>
</dbReference>
<dbReference type="Pfam" id="PF12345">
    <property type="entry name" value="DUF3641"/>
    <property type="match status" value="1"/>
</dbReference>
<dbReference type="NCBIfam" id="TIGR04167">
    <property type="entry name" value="rSAM_SeCys"/>
    <property type="match status" value="1"/>
</dbReference>
<dbReference type="PANTHER" id="PTHR43728">
    <property type="entry name" value="SLR0304 PROTEIN"/>
    <property type="match status" value="1"/>
</dbReference>
<dbReference type="InterPro" id="IPR007197">
    <property type="entry name" value="rSAM"/>
</dbReference>
<dbReference type="InterPro" id="IPR024521">
    <property type="entry name" value="ArsS-like_C"/>
</dbReference>
<evidence type="ECO:0000259" key="7">
    <source>
        <dbReference type="Pfam" id="PF12345"/>
    </source>
</evidence>
<dbReference type="InterPro" id="IPR013785">
    <property type="entry name" value="Aldolase_TIM"/>
</dbReference>
<evidence type="ECO:0000256" key="1">
    <source>
        <dbReference type="ARBA" id="ARBA00001966"/>
    </source>
</evidence>
<dbReference type="RefSeq" id="WP_076422598.1">
    <property type="nucleotide sequence ID" value="NZ_FTNM01000004.1"/>
</dbReference>
<accession>A0A1N6ZB19</accession>
<dbReference type="CDD" id="cd01335">
    <property type="entry name" value="Radical_SAM"/>
    <property type="match status" value="1"/>
</dbReference>
<keyword evidence="4" id="KW-0408">Iron</keyword>
<evidence type="ECO:0000313" key="9">
    <source>
        <dbReference type="Proteomes" id="UP000185924"/>
    </source>
</evidence>